<evidence type="ECO:0000313" key="5">
    <source>
        <dbReference type="Proteomes" id="UP000185696"/>
    </source>
</evidence>
<dbReference type="InterPro" id="IPR050361">
    <property type="entry name" value="MPP/UQCRC_Complex"/>
</dbReference>
<comment type="caution">
    <text evidence="4">The sequence shown here is derived from an EMBL/GenBank/DDBJ whole genome shotgun (WGS) entry which is preliminary data.</text>
</comment>
<reference evidence="4 5" key="1">
    <citation type="submission" date="2016-12" db="EMBL/GenBank/DDBJ databases">
        <title>The draft genome sequence of Actinophytocola xinjiangensis.</title>
        <authorList>
            <person name="Wang W."/>
            <person name="Yuan L."/>
        </authorList>
    </citation>
    <scope>NUCLEOTIDE SEQUENCE [LARGE SCALE GENOMIC DNA]</scope>
    <source>
        <strain evidence="4 5">CGMCC 4.4663</strain>
    </source>
</reference>
<evidence type="ECO:0000259" key="3">
    <source>
        <dbReference type="Pfam" id="PF05193"/>
    </source>
</evidence>
<dbReference type="InterPro" id="IPR007863">
    <property type="entry name" value="Peptidase_M16_C"/>
</dbReference>
<gene>
    <name evidence="4" type="ORF">BLA60_02045</name>
</gene>
<proteinExistence type="inferred from homology"/>
<dbReference type="AlphaFoldDB" id="A0A7Z0WRF6"/>
<dbReference type="GO" id="GO:0046872">
    <property type="term" value="F:metal ion binding"/>
    <property type="evidence" value="ECO:0007669"/>
    <property type="project" value="InterPro"/>
</dbReference>
<name>A0A7Z0WRF6_9PSEU</name>
<organism evidence="4 5">
    <name type="scientific">Actinophytocola xinjiangensis</name>
    <dbReference type="NCBI Taxonomy" id="485602"/>
    <lineage>
        <taxon>Bacteria</taxon>
        <taxon>Bacillati</taxon>
        <taxon>Actinomycetota</taxon>
        <taxon>Actinomycetes</taxon>
        <taxon>Pseudonocardiales</taxon>
        <taxon>Pseudonocardiaceae</taxon>
    </lineage>
</organism>
<dbReference type="Gene3D" id="3.30.830.10">
    <property type="entry name" value="Metalloenzyme, LuxS/M16 peptidase-like"/>
    <property type="match status" value="2"/>
</dbReference>
<dbReference type="Proteomes" id="UP000185696">
    <property type="component" value="Unassembled WGS sequence"/>
</dbReference>
<dbReference type="InterPro" id="IPR011765">
    <property type="entry name" value="Pept_M16_N"/>
</dbReference>
<dbReference type="InterPro" id="IPR011249">
    <property type="entry name" value="Metalloenz_LuxS/M16"/>
</dbReference>
<sequence>MFAVRRPSGDLSVVTDSDLGLSSFTVAVLVPVSSRDEPGDRIGLSHLLEHLVMSVPGAAGERPFCDWVSEVGGQANAMTTKESVLYWARTPPATGLACVARLARAVAAPEITDELCAAERRVVLQELLSAAADPEDVATERFYATLFAGHPLARPVGGTAASFPEPSAAEVLAWHHANLDAVSPVVSLVGPRALLDDAVDVLAASGLARTVTGVRRPRDPAPPPRPRPDRIDLTQDYVHLAAGGLGVSRADPLWGAYEVLTAMVGGIPGSLLYDRLRNDLGAVYQLVSVHSTLSDTGAWRVSVGTTPEESVAVRSVIRRTLADVAARRVPPAAFTSAVDQCLGANLLDNEDPVERAYLNAREGLDGESPVERDEKALRRTESGQVAEAAARVLASYTVVGS</sequence>
<feature type="domain" description="Peptidase M16 N-terminal" evidence="2">
    <location>
        <begin position="13"/>
        <end position="159"/>
    </location>
</feature>
<dbReference type="Pfam" id="PF00675">
    <property type="entry name" value="Peptidase_M16"/>
    <property type="match status" value="1"/>
</dbReference>
<dbReference type="EMBL" id="MSIF01000001">
    <property type="protein sequence ID" value="OLF13983.1"/>
    <property type="molecule type" value="Genomic_DNA"/>
</dbReference>
<dbReference type="Pfam" id="PF05193">
    <property type="entry name" value="Peptidase_M16_C"/>
    <property type="match status" value="1"/>
</dbReference>
<evidence type="ECO:0000259" key="2">
    <source>
        <dbReference type="Pfam" id="PF00675"/>
    </source>
</evidence>
<keyword evidence="5" id="KW-1185">Reference proteome</keyword>
<evidence type="ECO:0008006" key="6">
    <source>
        <dbReference type="Google" id="ProtNLM"/>
    </source>
</evidence>
<accession>A0A7Z0WRF6</accession>
<evidence type="ECO:0000256" key="1">
    <source>
        <dbReference type="ARBA" id="ARBA00007261"/>
    </source>
</evidence>
<feature type="domain" description="Peptidase M16 C-terminal" evidence="3">
    <location>
        <begin position="171"/>
        <end position="340"/>
    </location>
</feature>
<dbReference type="PANTHER" id="PTHR11851:SF49">
    <property type="entry name" value="MITOCHONDRIAL-PROCESSING PEPTIDASE SUBUNIT ALPHA"/>
    <property type="match status" value="1"/>
</dbReference>
<dbReference type="SUPFAM" id="SSF63411">
    <property type="entry name" value="LuxS/MPP-like metallohydrolase"/>
    <property type="match status" value="2"/>
</dbReference>
<dbReference type="PANTHER" id="PTHR11851">
    <property type="entry name" value="METALLOPROTEASE"/>
    <property type="match status" value="1"/>
</dbReference>
<comment type="similarity">
    <text evidence="1">Belongs to the peptidase M16 family.</text>
</comment>
<protein>
    <recommendedName>
        <fullName evidence="6">Zn-dependent peptidase</fullName>
    </recommendedName>
</protein>
<evidence type="ECO:0000313" key="4">
    <source>
        <dbReference type="EMBL" id="OLF13983.1"/>
    </source>
</evidence>